<evidence type="ECO:0000313" key="2">
    <source>
        <dbReference type="Proteomes" id="UP000243507"/>
    </source>
</evidence>
<name>A0A2A4CQS2_9RHOB</name>
<organism evidence="1 2">
    <name type="scientific">Pseudothioclava arenosa</name>
    <dbReference type="NCBI Taxonomy" id="1795308"/>
    <lineage>
        <taxon>Bacteria</taxon>
        <taxon>Pseudomonadati</taxon>
        <taxon>Pseudomonadota</taxon>
        <taxon>Alphaproteobacteria</taxon>
        <taxon>Rhodobacterales</taxon>
        <taxon>Paracoccaceae</taxon>
        <taxon>Pseudothioclava</taxon>
    </lineage>
</organism>
<sequence>MAFGLGVLTACMLIATHAKSWTWAPVLIYLGIVFTQLCRNHSRGLRLTLWHLEWYVDDTLQETIPLQQIRRAKVRTGLFAPNECTLELLDGRRFVLPFDTPPRAYRLREQLAARGVRLA</sequence>
<dbReference type="AlphaFoldDB" id="A0A2A4CQS2"/>
<keyword evidence="2" id="KW-1185">Reference proteome</keyword>
<gene>
    <name evidence="1" type="ORF">CLN94_03555</name>
</gene>
<comment type="caution">
    <text evidence="1">The sequence shown here is derived from an EMBL/GenBank/DDBJ whole genome shotgun (WGS) entry which is preliminary data.</text>
</comment>
<protein>
    <submittedName>
        <fullName evidence="1">Uncharacterized protein</fullName>
    </submittedName>
</protein>
<accession>A0A2A4CQS2</accession>
<dbReference type="EMBL" id="NTJD01000002">
    <property type="protein sequence ID" value="PCD77591.1"/>
    <property type="molecule type" value="Genomic_DNA"/>
</dbReference>
<reference evidence="1 2" key="1">
    <citation type="submission" date="2017-09" db="EMBL/GenBank/DDBJ databases">
        <title>A multilocus sequence analysis scheme for characterization of bacteria in the genus Thioclava.</title>
        <authorList>
            <person name="Liu Y."/>
            <person name="Shao Z."/>
        </authorList>
    </citation>
    <scope>NUCLEOTIDE SEQUENCE [LARGE SCALE GENOMIC DNA]</scope>
    <source>
        <strain evidence="1 2">CAU 1312</strain>
    </source>
</reference>
<proteinExistence type="predicted"/>
<evidence type="ECO:0000313" key="1">
    <source>
        <dbReference type="EMBL" id="PCD77591.1"/>
    </source>
</evidence>
<dbReference type="Proteomes" id="UP000243507">
    <property type="component" value="Unassembled WGS sequence"/>
</dbReference>